<feature type="region of interest" description="Disordered" evidence="1">
    <location>
        <begin position="400"/>
        <end position="423"/>
    </location>
</feature>
<dbReference type="AlphaFoldDB" id="A0A3M7S1D8"/>
<evidence type="ECO:0000313" key="3">
    <source>
        <dbReference type="Proteomes" id="UP000276133"/>
    </source>
</evidence>
<keyword evidence="3" id="KW-1185">Reference proteome</keyword>
<reference evidence="2 3" key="1">
    <citation type="journal article" date="2018" name="Sci. Rep.">
        <title>Genomic signatures of local adaptation to the degree of environmental predictability in rotifers.</title>
        <authorList>
            <person name="Franch-Gras L."/>
            <person name="Hahn C."/>
            <person name="Garcia-Roger E.M."/>
            <person name="Carmona M.J."/>
            <person name="Serra M."/>
            <person name="Gomez A."/>
        </authorList>
    </citation>
    <scope>NUCLEOTIDE SEQUENCE [LARGE SCALE GENOMIC DNA]</scope>
    <source>
        <strain evidence="2">HYR1</strain>
    </source>
</reference>
<evidence type="ECO:0000256" key="1">
    <source>
        <dbReference type="SAM" id="MobiDB-lite"/>
    </source>
</evidence>
<feature type="compositionally biased region" description="Polar residues" evidence="1">
    <location>
        <begin position="166"/>
        <end position="177"/>
    </location>
</feature>
<feature type="region of interest" description="Disordered" evidence="1">
    <location>
        <begin position="348"/>
        <end position="384"/>
    </location>
</feature>
<organism evidence="2 3">
    <name type="scientific">Brachionus plicatilis</name>
    <name type="common">Marine rotifer</name>
    <name type="synonym">Brachionus muelleri</name>
    <dbReference type="NCBI Taxonomy" id="10195"/>
    <lineage>
        <taxon>Eukaryota</taxon>
        <taxon>Metazoa</taxon>
        <taxon>Spiralia</taxon>
        <taxon>Gnathifera</taxon>
        <taxon>Rotifera</taxon>
        <taxon>Eurotatoria</taxon>
        <taxon>Monogononta</taxon>
        <taxon>Pseudotrocha</taxon>
        <taxon>Ploima</taxon>
        <taxon>Brachionidae</taxon>
        <taxon>Brachionus</taxon>
    </lineage>
</organism>
<comment type="caution">
    <text evidence="2">The sequence shown here is derived from an EMBL/GenBank/DDBJ whole genome shotgun (WGS) entry which is preliminary data.</text>
</comment>
<evidence type="ECO:0000313" key="2">
    <source>
        <dbReference type="EMBL" id="RNA29633.1"/>
    </source>
</evidence>
<dbReference type="OrthoDB" id="10046140at2759"/>
<feature type="region of interest" description="Disordered" evidence="1">
    <location>
        <begin position="1"/>
        <end position="28"/>
    </location>
</feature>
<protein>
    <submittedName>
        <fullName evidence="2">Uncharacterized protein</fullName>
    </submittedName>
</protein>
<gene>
    <name evidence="2" type="ORF">BpHYR1_012361</name>
</gene>
<feature type="compositionally biased region" description="Polar residues" evidence="1">
    <location>
        <begin position="400"/>
        <end position="413"/>
    </location>
</feature>
<accession>A0A3M7S1D8</accession>
<feature type="compositionally biased region" description="Polar residues" evidence="1">
    <location>
        <begin position="216"/>
        <end position="235"/>
    </location>
</feature>
<proteinExistence type="predicted"/>
<feature type="region of interest" description="Disordered" evidence="1">
    <location>
        <begin position="280"/>
        <end position="306"/>
    </location>
</feature>
<dbReference type="EMBL" id="REGN01002183">
    <property type="protein sequence ID" value="RNA29633.1"/>
    <property type="molecule type" value="Genomic_DNA"/>
</dbReference>
<name>A0A3M7S1D8_BRAPC</name>
<dbReference type="Proteomes" id="UP000276133">
    <property type="component" value="Unassembled WGS sequence"/>
</dbReference>
<feature type="non-terminal residue" evidence="2">
    <location>
        <position position="630"/>
    </location>
</feature>
<feature type="compositionally biased region" description="Polar residues" evidence="1">
    <location>
        <begin position="291"/>
        <end position="306"/>
    </location>
</feature>
<feature type="region of interest" description="Disordered" evidence="1">
    <location>
        <begin position="166"/>
        <end position="255"/>
    </location>
</feature>
<feature type="compositionally biased region" description="Low complexity" evidence="1">
    <location>
        <begin position="178"/>
        <end position="192"/>
    </location>
</feature>
<sequence length="630" mass="69844">MGSCHSSNTKVKSRKKLDQKSSLSLSQSIQVDDQLDSLTLKNNDLSAYIDLNSSLFQKNSASMSSFSSTRSSESTKQQRAIPVLSKQVYKARGDPHIVTSTSSVITCESKQAKSTTSSTMQIKIEQVQDTKSLKRTSNVSRREFSPFRSFLKPPSAIVNKNCDKSFSSNSSLAKHNQTSSLSSLSSTSSSISANKTAESKPKSNLVAGKKVPKSPIKTSQLPSTSKLKASNSSIPSLAKSENVEKSDKANSPNKRLFSPYKFSSSLIKSTVLTENINRDNSASVDAKKPEVSSTNASKENSTTQTTGLSKLKFSYNKIPSASKNNVKTLNQSKLNKLTEKCVDQPSLLKRDDSAYNSSTSSTVSSSNDAEEAKKEVGEHKRHNIEESVDELNQLIVSSSTIHSAAHQESQETSAMLKPPSNLPPVENGEVITLDLDTYRMLMQDLQNCKIILHKLGAILKEPTLLSNQVNEDNKDSDAKLTEFVNPLLESFYQFDASFLIGNQITKLKITQYSKTQDQFRATKSPLFSPHLNKFKRIQLFLKNKNLNELADRYFNRFVFLMVFSTSEERLFENSSISFAILKNKSHLNFYGPKFRQLTISKNYYYFLTVGGRSRGHVAGQKKKMAETVAG</sequence>
<feature type="compositionally biased region" description="Polar residues" evidence="1">
    <location>
        <begin position="1"/>
        <end position="10"/>
    </location>
</feature>
<feature type="compositionally biased region" description="Low complexity" evidence="1">
    <location>
        <begin position="357"/>
        <end position="366"/>
    </location>
</feature>